<proteinExistence type="predicted"/>
<reference evidence="1 2" key="1">
    <citation type="submission" date="2020-08" db="EMBL/GenBank/DDBJ databases">
        <title>Genomic Encyclopedia of Type Strains, Phase IV (KMG-IV): sequencing the most valuable type-strain genomes for metagenomic binning, comparative biology and taxonomic classification.</title>
        <authorList>
            <person name="Goeker M."/>
        </authorList>
    </citation>
    <scope>NUCLEOTIDE SEQUENCE [LARGE SCALE GENOMIC DNA]</scope>
    <source>
        <strain evidence="1 2">DSM 25024</strain>
    </source>
</reference>
<dbReference type="OrthoDB" id="7915666at2"/>
<keyword evidence="2" id="KW-1185">Reference proteome</keyword>
<evidence type="ECO:0000313" key="1">
    <source>
        <dbReference type="EMBL" id="MBB3937530.1"/>
    </source>
</evidence>
<protein>
    <submittedName>
        <fullName evidence="1">Uncharacterized protein</fullName>
    </submittedName>
</protein>
<dbReference type="Proteomes" id="UP000531216">
    <property type="component" value="Unassembled WGS sequence"/>
</dbReference>
<comment type="caution">
    <text evidence="1">The sequence shown here is derived from an EMBL/GenBank/DDBJ whole genome shotgun (WGS) entry which is preliminary data.</text>
</comment>
<dbReference type="AlphaFoldDB" id="A0A7W6FW59"/>
<organism evidence="1 2">
    <name type="scientific">Aureimonas phyllosphaerae</name>
    <dbReference type="NCBI Taxonomy" id="1166078"/>
    <lineage>
        <taxon>Bacteria</taxon>
        <taxon>Pseudomonadati</taxon>
        <taxon>Pseudomonadota</taxon>
        <taxon>Alphaproteobacteria</taxon>
        <taxon>Hyphomicrobiales</taxon>
        <taxon>Aurantimonadaceae</taxon>
        <taxon>Aureimonas</taxon>
    </lineage>
</organism>
<gene>
    <name evidence="1" type="ORF">GGR05_003696</name>
</gene>
<name>A0A7W6FW59_9HYPH</name>
<sequence>MTNAHRSRSHILLIGDETMKEMFEVKGVYSADEGADPWVGVARILEDRLDVDLTDPANADLRIRINNEDFSYLAPHPASGTYTTISSLLTIYENKLAGFDELSDEVQYRYGMLIGSIGNLMFSLFDAEQERKALAA</sequence>
<dbReference type="EMBL" id="JACIDO010000009">
    <property type="protein sequence ID" value="MBB3937530.1"/>
    <property type="molecule type" value="Genomic_DNA"/>
</dbReference>
<evidence type="ECO:0000313" key="2">
    <source>
        <dbReference type="Proteomes" id="UP000531216"/>
    </source>
</evidence>
<dbReference type="RefSeq" id="WP_090963732.1">
    <property type="nucleotide sequence ID" value="NZ_FOOA01000010.1"/>
</dbReference>
<accession>A0A7W6FW59</accession>